<protein>
    <recommendedName>
        <fullName evidence="6">Septation ring formation regulator EzrA</fullName>
    </recommendedName>
</protein>
<keyword evidence="4 6" id="KW-0472">Membrane</keyword>
<sequence length="571" mass="67928">MRFTDILFIIVVLVLVAYGVIYYVRTQRSRELRELEQRKDDMMSVSIADQLFTLKNMDLSGQTKRKYESIVASWQTITNFQFTEIESALVGAEQYSEQMNLVKAKKTMAQAREMMDETEVQVNDLHDMLTELLKVDTENYEKHEQLMERYNTARKSIMNHSFDYGPAIETLEKNLNYLELNFTKYNEYTKNGDHLEARDMLENIESDLTSLEEILEKIPAMYSQIKNQYEDSLEDLRDGYQKMLDSRFNFEDISIPEKIDEIQEQLNDAKNRIKQADLVEAKTLMDKAERNINSLYDLMETEIASRDFVNKNIVQLKTLLNEVAEHNRYASIEVDRIAQSYILHENEVETIGELTDQIEIEYNKYRQLTRDIEEHNAIYTNIESSIKKIRKRVEEIDESQNNILKGLSDLNHREKETKNNLDMYELELRNFKRKVEKNHLPGLHDNYYALFYKVTDQIENLSHQLNRVRINMVEIDQLESQLVENLADLDELTEETVDSAMLTEYMIQHSNRFRYDYPEVDQAIKEAQYLFYQEYRYEEALAVIEKALRRVEQDAPTQVRRMYHQEKQTRL</sequence>
<dbReference type="HAMAP" id="MF_00728">
    <property type="entry name" value="EzrA"/>
    <property type="match status" value="1"/>
</dbReference>
<dbReference type="Proteomes" id="UP001315967">
    <property type="component" value="Chromosome"/>
</dbReference>
<keyword evidence="9" id="KW-1185">Reference proteome</keyword>
<dbReference type="EMBL" id="CP102453">
    <property type="protein sequence ID" value="UUX34021.1"/>
    <property type="molecule type" value="Genomic_DNA"/>
</dbReference>
<gene>
    <name evidence="6" type="primary">ezrA</name>
    <name evidence="8" type="ORF">NRE15_14235</name>
</gene>
<name>A0ABY5P620_9LACT</name>
<feature type="topological domain" description="Cytoplasmic" evidence="6">
    <location>
        <begin position="25"/>
        <end position="571"/>
    </location>
</feature>
<feature type="coiled-coil region" evidence="6">
    <location>
        <begin position="101"/>
        <end position="128"/>
    </location>
</feature>
<evidence type="ECO:0000313" key="9">
    <source>
        <dbReference type="Proteomes" id="UP001315967"/>
    </source>
</evidence>
<evidence type="ECO:0000256" key="1">
    <source>
        <dbReference type="ARBA" id="ARBA00022692"/>
    </source>
</evidence>
<reference evidence="8 9" key="1">
    <citation type="submission" date="2022-08" db="EMBL/GenBank/DDBJ databases">
        <title>Aerococcaceae sp. nov isolated from spoiled eye mask.</title>
        <authorList>
            <person name="Zhou G."/>
            <person name="Xie X.-B."/>
            <person name="Shi Q.-S."/>
            <person name="Wang Y.-S."/>
            <person name="Wen X."/>
            <person name="Peng H."/>
            <person name="Yang X.-J."/>
            <person name="Tao H.-B."/>
            <person name="Huang X.-M."/>
        </authorList>
    </citation>
    <scope>NUCLEOTIDE SEQUENCE [LARGE SCALE GENOMIC DNA]</scope>
    <source>
        <strain evidence="9">DM20194951</strain>
    </source>
</reference>
<organism evidence="8 9">
    <name type="scientific">Fundicoccus culcitae</name>
    <dbReference type="NCBI Taxonomy" id="2969821"/>
    <lineage>
        <taxon>Bacteria</taxon>
        <taxon>Bacillati</taxon>
        <taxon>Bacillota</taxon>
        <taxon>Bacilli</taxon>
        <taxon>Lactobacillales</taxon>
        <taxon>Aerococcaceae</taxon>
        <taxon>Fundicoccus</taxon>
    </lineage>
</organism>
<keyword evidence="5 6" id="KW-0717">Septation</keyword>
<feature type="transmembrane region" description="Helical" evidence="7">
    <location>
        <begin position="6"/>
        <end position="24"/>
    </location>
</feature>
<keyword evidence="3 6" id="KW-0175">Coiled coil</keyword>
<dbReference type="RefSeq" id="WP_313793523.1">
    <property type="nucleotide sequence ID" value="NZ_CP102453.1"/>
</dbReference>
<dbReference type="InterPro" id="IPR010379">
    <property type="entry name" value="EzrA"/>
</dbReference>
<comment type="function">
    <text evidence="6">Negative regulator of FtsZ ring formation; modulates the frequency and position of FtsZ ring formation. Inhibits FtsZ ring formation at polar sites. Interacts either with FtsZ or with one of its binding partners to promote depolymerization.</text>
</comment>
<evidence type="ECO:0000313" key="8">
    <source>
        <dbReference type="EMBL" id="UUX34021.1"/>
    </source>
</evidence>
<proteinExistence type="inferred from homology"/>
<evidence type="ECO:0000256" key="2">
    <source>
        <dbReference type="ARBA" id="ARBA00022989"/>
    </source>
</evidence>
<feature type="coiled-coil region" evidence="6">
    <location>
        <begin position="259"/>
        <end position="298"/>
    </location>
</feature>
<feature type="coiled-coil region" evidence="6">
    <location>
        <begin position="407"/>
        <end position="434"/>
    </location>
</feature>
<keyword evidence="6" id="KW-0132">Cell division</keyword>
<dbReference type="Pfam" id="PF06160">
    <property type="entry name" value="EzrA"/>
    <property type="match status" value="1"/>
</dbReference>
<comment type="subcellular location">
    <subcellularLocation>
        <location evidence="6">Cell membrane</location>
        <topology evidence="6">Single-pass membrane protein</topology>
    </subcellularLocation>
    <text evidence="6">Colocalized with FtsZ to the nascent septal site.</text>
</comment>
<evidence type="ECO:0000256" key="7">
    <source>
        <dbReference type="SAM" id="Phobius"/>
    </source>
</evidence>
<comment type="similarity">
    <text evidence="6">Belongs to the EzrA family.</text>
</comment>
<evidence type="ECO:0000256" key="6">
    <source>
        <dbReference type="HAMAP-Rule" id="MF_00728"/>
    </source>
</evidence>
<evidence type="ECO:0000256" key="4">
    <source>
        <dbReference type="ARBA" id="ARBA00023136"/>
    </source>
</evidence>
<keyword evidence="1 6" id="KW-0812">Transmembrane</keyword>
<accession>A0ABY5P620</accession>
<keyword evidence="2 6" id="KW-1133">Transmembrane helix</keyword>
<keyword evidence="6" id="KW-1003">Cell membrane</keyword>
<evidence type="ECO:0000256" key="5">
    <source>
        <dbReference type="ARBA" id="ARBA00023210"/>
    </source>
</evidence>
<feature type="topological domain" description="Extracellular" evidence="6">
    <location>
        <begin position="1"/>
        <end position="5"/>
    </location>
</feature>
<evidence type="ECO:0000256" key="3">
    <source>
        <dbReference type="ARBA" id="ARBA00023054"/>
    </source>
</evidence>
<keyword evidence="6" id="KW-0131">Cell cycle</keyword>